<evidence type="ECO:0000313" key="2">
    <source>
        <dbReference type="EMBL" id="KAF2282428.1"/>
    </source>
</evidence>
<feature type="compositionally biased region" description="Polar residues" evidence="1">
    <location>
        <begin position="239"/>
        <end position="259"/>
    </location>
</feature>
<dbReference type="Proteomes" id="UP000467840">
    <property type="component" value="Unassembled WGS sequence"/>
</dbReference>
<evidence type="ECO:0000256" key="1">
    <source>
        <dbReference type="SAM" id="MobiDB-lite"/>
    </source>
</evidence>
<reference evidence="2 3" key="1">
    <citation type="journal article" date="2020" name="Mol. Plant">
        <title>The Chromosome-Based Rubber Tree Genome Provides New Insights into Spurge Genome Evolution and Rubber Biosynthesis.</title>
        <authorList>
            <person name="Liu J."/>
            <person name="Shi C."/>
            <person name="Shi C.C."/>
            <person name="Li W."/>
            <person name="Zhang Q.J."/>
            <person name="Zhang Y."/>
            <person name="Li K."/>
            <person name="Lu H.F."/>
            <person name="Shi C."/>
            <person name="Zhu S.T."/>
            <person name="Xiao Z.Y."/>
            <person name="Nan H."/>
            <person name="Yue Y."/>
            <person name="Zhu X.G."/>
            <person name="Wu Y."/>
            <person name="Hong X.N."/>
            <person name="Fan G.Y."/>
            <person name="Tong Y."/>
            <person name="Zhang D."/>
            <person name="Mao C.L."/>
            <person name="Liu Y.L."/>
            <person name="Hao S.J."/>
            <person name="Liu W.Q."/>
            <person name="Lv M.Q."/>
            <person name="Zhang H.B."/>
            <person name="Liu Y."/>
            <person name="Hu-Tang G.R."/>
            <person name="Wang J.P."/>
            <person name="Wang J.H."/>
            <person name="Sun Y.H."/>
            <person name="Ni S.B."/>
            <person name="Chen W.B."/>
            <person name="Zhang X.C."/>
            <person name="Jiao Y.N."/>
            <person name="Eichler E.E."/>
            <person name="Li G.H."/>
            <person name="Liu X."/>
            <person name="Gao L.Z."/>
        </authorList>
    </citation>
    <scope>NUCLEOTIDE SEQUENCE [LARGE SCALE GENOMIC DNA]</scope>
    <source>
        <strain evidence="3">cv. GT1</strain>
        <tissue evidence="2">Leaf</tissue>
    </source>
</reference>
<proteinExistence type="predicted"/>
<feature type="region of interest" description="Disordered" evidence="1">
    <location>
        <begin position="239"/>
        <end position="269"/>
    </location>
</feature>
<organism evidence="2 3">
    <name type="scientific">Hevea brasiliensis</name>
    <name type="common">Para rubber tree</name>
    <name type="synonym">Siphonia brasiliensis</name>
    <dbReference type="NCBI Taxonomy" id="3981"/>
    <lineage>
        <taxon>Eukaryota</taxon>
        <taxon>Viridiplantae</taxon>
        <taxon>Streptophyta</taxon>
        <taxon>Embryophyta</taxon>
        <taxon>Tracheophyta</taxon>
        <taxon>Spermatophyta</taxon>
        <taxon>Magnoliopsida</taxon>
        <taxon>eudicotyledons</taxon>
        <taxon>Gunneridae</taxon>
        <taxon>Pentapetalae</taxon>
        <taxon>rosids</taxon>
        <taxon>fabids</taxon>
        <taxon>Malpighiales</taxon>
        <taxon>Euphorbiaceae</taxon>
        <taxon>Crotonoideae</taxon>
        <taxon>Micrandreae</taxon>
        <taxon>Hevea</taxon>
    </lineage>
</organism>
<accession>A0A6A6K2N5</accession>
<gene>
    <name evidence="2" type="ORF">GH714_044113</name>
</gene>
<protein>
    <submittedName>
        <fullName evidence="2">Uncharacterized protein</fullName>
    </submittedName>
</protein>
<comment type="caution">
    <text evidence="2">The sequence shown here is derived from an EMBL/GenBank/DDBJ whole genome shotgun (WGS) entry which is preliminary data.</text>
</comment>
<evidence type="ECO:0000313" key="3">
    <source>
        <dbReference type="Proteomes" id="UP000467840"/>
    </source>
</evidence>
<keyword evidence="3" id="KW-1185">Reference proteome</keyword>
<dbReference type="EMBL" id="JAAGAX010000225">
    <property type="protein sequence ID" value="KAF2282428.1"/>
    <property type="molecule type" value="Genomic_DNA"/>
</dbReference>
<dbReference type="AlphaFoldDB" id="A0A6A6K2N5"/>
<name>A0A6A6K2N5_HEVBR</name>
<sequence length="583" mass="64675">MNSRGWSMRSEEFIELTIGKPWANRACGFDAVDCWGLICLYFLHVKCINIHHSEKYDADEDFITCFTDEVCFWTLCDTSHSADIFVAYVGSMPAHVGIIINGMAYHSRSESSHVRFDKIRTIERLLLKWNIIIMPLIEIQRVPGMPKERYRIGEGENLQCWLERQYLHSDVRITLNGREIGDDDEIDIILFGDDHVVIYDQPKGGDLIKTLLNPLEYLNPIKFVQKVFSALRGGVSSASYPGQAKTSPNTSLKQQTNIARNGEARPDSYGQVRAYPDLIQESSFEYINNIKKVTEWMDFGIGSYEITSVRYSESNLGSFAGASYAIYQPGQTIPLITEVFSFDDIDGQELPGPNESGNFPIQTATTTNVTSGEFSGGQARVTIPKNSAFDYFYDLAKPHSVSFIINLTYNTVSGPVTRNVTVYADLYNATTTTSGTPAVQYYNFFFTNLGGSDLAGVPADATVNTTIFTLNDNQALTVGPSFAPVPAEQIWVHLNAQLGTGDYARATVIWWKIDDNNTQIPGTTEAINVGLNNDGENSDNKYGTFKFTPSSGYGRYAVQLVRTNNSNATSILNVEAIQMGGSA</sequence>